<organism evidence="2 3">
    <name type="scientific">Alginatibacterium sediminis</name>
    <dbReference type="NCBI Taxonomy" id="2164068"/>
    <lineage>
        <taxon>Bacteria</taxon>
        <taxon>Pseudomonadati</taxon>
        <taxon>Pseudomonadota</taxon>
        <taxon>Gammaproteobacteria</taxon>
        <taxon>Alteromonadales</taxon>
        <taxon>Alteromonadaceae</taxon>
        <taxon>Alginatibacterium</taxon>
    </lineage>
</organism>
<sequence>MLIGTKLTSKALICVAVFILSFVLMAYSYYQRGVGGIKSEILDKRWSYNSVAFDYGDEINSFAQNIENGTQLHGELILHPNQKLTITSHFQTSPPFTSERVLLDLVSRSNWELSGQHLLTQTEDIVIKSRGVNQRALSPSDQEHIKLMHSFSMGVTREIVSVSDNFLLISGAQGLSVFHTSP</sequence>
<keyword evidence="1" id="KW-0472">Membrane</keyword>
<feature type="transmembrane region" description="Helical" evidence="1">
    <location>
        <begin position="12"/>
        <end position="30"/>
    </location>
</feature>
<proteinExistence type="predicted"/>
<evidence type="ECO:0000256" key="1">
    <source>
        <dbReference type="SAM" id="Phobius"/>
    </source>
</evidence>
<dbReference type="EMBL" id="RAQO01000005">
    <property type="protein sequence ID" value="RKF18491.1"/>
    <property type="molecule type" value="Genomic_DNA"/>
</dbReference>
<accession>A0A420ECU6</accession>
<evidence type="ECO:0000313" key="3">
    <source>
        <dbReference type="Proteomes" id="UP000286482"/>
    </source>
</evidence>
<gene>
    <name evidence="2" type="ORF">DBZ36_08765</name>
</gene>
<protein>
    <submittedName>
        <fullName evidence="2">Uncharacterized protein</fullName>
    </submittedName>
</protein>
<dbReference type="RefSeq" id="WP_120354570.1">
    <property type="nucleotide sequence ID" value="NZ_RAQO01000005.1"/>
</dbReference>
<dbReference type="Proteomes" id="UP000286482">
    <property type="component" value="Unassembled WGS sequence"/>
</dbReference>
<keyword evidence="1" id="KW-1133">Transmembrane helix</keyword>
<keyword evidence="1" id="KW-0812">Transmembrane</keyword>
<reference evidence="2 3" key="1">
    <citation type="submission" date="2018-09" db="EMBL/GenBank/DDBJ databases">
        <authorList>
            <person name="Wang Z."/>
        </authorList>
    </citation>
    <scope>NUCLEOTIDE SEQUENCE [LARGE SCALE GENOMIC DNA]</scope>
    <source>
        <strain evidence="2 3">ALS 81</strain>
    </source>
</reference>
<name>A0A420ECU6_9ALTE</name>
<keyword evidence="3" id="KW-1185">Reference proteome</keyword>
<comment type="caution">
    <text evidence="2">The sequence shown here is derived from an EMBL/GenBank/DDBJ whole genome shotgun (WGS) entry which is preliminary data.</text>
</comment>
<dbReference type="AlphaFoldDB" id="A0A420ECU6"/>
<evidence type="ECO:0000313" key="2">
    <source>
        <dbReference type="EMBL" id="RKF18491.1"/>
    </source>
</evidence>